<reference evidence="4" key="2">
    <citation type="journal article" date="2020" name="mSystems">
        <title>Genome- and Community-Level Interaction Insights into Carbon Utilization and Element Cycling Functions of Hydrothermarchaeota in Hydrothermal Sediment.</title>
        <authorList>
            <person name="Zhou Z."/>
            <person name="Liu Y."/>
            <person name="Xu W."/>
            <person name="Pan J."/>
            <person name="Luo Z.H."/>
            <person name="Li M."/>
        </authorList>
    </citation>
    <scope>NUCLEOTIDE SEQUENCE [LARGE SCALE GENOMIC DNA]</scope>
    <source>
        <strain evidence="5">SpSt-604</strain>
        <strain evidence="4">SpSt-640</strain>
    </source>
</reference>
<accession>A0A172T4T2</accession>
<evidence type="ECO:0000313" key="4">
    <source>
        <dbReference type="EMBL" id="HGQ77794.1"/>
    </source>
</evidence>
<organism evidence="3 6">
    <name type="scientific">Fervidobacterium pennivorans</name>
    <dbReference type="NCBI Taxonomy" id="93466"/>
    <lineage>
        <taxon>Bacteria</taxon>
        <taxon>Thermotogati</taxon>
        <taxon>Thermotogota</taxon>
        <taxon>Thermotogae</taxon>
        <taxon>Thermotogales</taxon>
        <taxon>Fervidobacteriaceae</taxon>
        <taxon>Fervidobacterium</taxon>
    </lineage>
</organism>
<dbReference type="SUPFAM" id="SSF52518">
    <property type="entry name" value="Thiamin diphosphate-binding fold (THDP-binding)"/>
    <property type="match status" value="1"/>
</dbReference>
<dbReference type="OrthoDB" id="9775140at2"/>
<evidence type="ECO:0000313" key="3">
    <source>
        <dbReference type="EMBL" id="ANE41974.1"/>
    </source>
</evidence>
<dbReference type="GO" id="GO:0045333">
    <property type="term" value="P:cellular respiration"/>
    <property type="evidence" value="ECO:0007669"/>
    <property type="project" value="UniProtKB-ARBA"/>
</dbReference>
<protein>
    <submittedName>
        <fullName evidence="3">2-oxoacid:ferredoxin oxidoreductase subunit beta</fullName>
    </submittedName>
</protein>
<evidence type="ECO:0000259" key="2">
    <source>
        <dbReference type="Pfam" id="PF02775"/>
    </source>
</evidence>
<dbReference type="EMBL" id="CP011393">
    <property type="protein sequence ID" value="ANE41974.1"/>
    <property type="molecule type" value="Genomic_DNA"/>
</dbReference>
<evidence type="ECO:0000313" key="5">
    <source>
        <dbReference type="EMBL" id="HGU41693.1"/>
    </source>
</evidence>
<evidence type="ECO:0000256" key="1">
    <source>
        <dbReference type="ARBA" id="ARBA00023002"/>
    </source>
</evidence>
<sequence length="274" mass="30665">MKVDKLLKYIREDRWPTVWCPGCGNGIILKSFLEAYDQTGLDPDQTAVVSGIGCSSRSTGYLDFNTMHTLHGRAIAFATGVALARPDFKVVVMGGDGDITAIGGNHFIHACRRNINLTVIIYNNMIYGMTGGQHSPTTPAGKIAGTMPFGNVEEQFDVVKLALSAGATYVARSTVYHYQLSVKYIKEALLHKGISVVEVLTNCHTYYGRYNGLREPWQMMDFFKNNTVMKEKADQMSEEELKDKIVIGVFRNDESKPDFYTRYRLTYANQNKGE</sequence>
<dbReference type="InterPro" id="IPR029061">
    <property type="entry name" value="THDP-binding"/>
</dbReference>
<dbReference type="AlphaFoldDB" id="A0A172T4T2"/>
<dbReference type="GO" id="GO:0016625">
    <property type="term" value="F:oxidoreductase activity, acting on the aldehyde or oxo group of donors, iron-sulfur protein as acceptor"/>
    <property type="evidence" value="ECO:0007669"/>
    <property type="project" value="UniProtKB-ARBA"/>
</dbReference>
<dbReference type="GO" id="GO:0030976">
    <property type="term" value="F:thiamine pyrophosphate binding"/>
    <property type="evidence" value="ECO:0007669"/>
    <property type="project" value="InterPro"/>
</dbReference>
<dbReference type="Gene3D" id="3.40.50.970">
    <property type="match status" value="1"/>
</dbReference>
<feature type="domain" description="Thiamine pyrophosphate enzyme TPP-binding" evidence="2">
    <location>
        <begin position="52"/>
        <end position="199"/>
    </location>
</feature>
<proteinExistence type="predicted"/>
<dbReference type="InterPro" id="IPR011766">
    <property type="entry name" value="TPP_enzyme_TPP-bd"/>
</dbReference>
<dbReference type="PATRIC" id="fig|93466.3.peg.1792"/>
<dbReference type="CDD" id="cd03375">
    <property type="entry name" value="TPP_OGFOR"/>
    <property type="match status" value="1"/>
</dbReference>
<dbReference type="EMBL" id="DSZT01000061">
    <property type="protein sequence ID" value="HGU41693.1"/>
    <property type="molecule type" value="Genomic_DNA"/>
</dbReference>
<dbReference type="EMBL" id="DTBH01000159">
    <property type="protein sequence ID" value="HGQ77794.1"/>
    <property type="molecule type" value="Genomic_DNA"/>
</dbReference>
<gene>
    <name evidence="5" type="ORF">ENT72_02045</name>
    <name evidence="4" type="ORF">ENU12_07860</name>
    <name evidence="3" type="ORF">JM64_08515</name>
</gene>
<dbReference type="PANTHER" id="PTHR48084">
    <property type="entry name" value="2-OXOGLUTARATE OXIDOREDUCTASE SUBUNIT KORB-RELATED"/>
    <property type="match status" value="1"/>
</dbReference>
<dbReference type="InterPro" id="IPR051457">
    <property type="entry name" value="2-oxoacid:Fd_oxidoreductase"/>
</dbReference>
<name>A0A172T4T2_FERPE</name>
<dbReference type="Proteomes" id="UP000077096">
    <property type="component" value="Chromosome"/>
</dbReference>
<keyword evidence="1" id="KW-0560">Oxidoreductase</keyword>
<evidence type="ECO:0000313" key="6">
    <source>
        <dbReference type="Proteomes" id="UP000077096"/>
    </source>
</evidence>
<dbReference type="KEGG" id="fng:JM64_08515"/>
<reference evidence="3 6" key="1">
    <citation type="submission" date="2014-08" db="EMBL/GenBank/DDBJ databases">
        <title>Fervidobacterium pennivorans DYC genome.</title>
        <authorList>
            <person name="Wushke S."/>
        </authorList>
    </citation>
    <scope>NUCLEOTIDE SEQUENCE [LARGE SCALE GENOMIC DNA]</scope>
    <source>
        <strain evidence="3 6">DYC</strain>
    </source>
</reference>
<dbReference type="PANTHER" id="PTHR48084:SF1">
    <property type="entry name" value="2-OXOGLUTARATE SYNTHASE SUBUNIT KORB"/>
    <property type="match status" value="1"/>
</dbReference>
<dbReference type="Pfam" id="PF02775">
    <property type="entry name" value="TPP_enzyme_C"/>
    <property type="match status" value="1"/>
</dbReference>